<dbReference type="Pfam" id="PF05227">
    <property type="entry name" value="CHASE3"/>
    <property type="match status" value="1"/>
</dbReference>
<dbReference type="PRINTS" id="PR00344">
    <property type="entry name" value="BCTRLSENSOR"/>
</dbReference>
<evidence type="ECO:0000313" key="9">
    <source>
        <dbReference type="Proteomes" id="UP000244913"/>
    </source>
</evidence>
<dbReference type="EMBL" id="QDKP01000012">
    <property type="protein sequence ID" value="PVM87557.1"/>
    <property type="molecule type" value="Genomic_DNA"/>
</dbReference>
<dbReference type="Gene3D" id="3.30.565.10">
    <property type="entry name" value="Histidine kinase-like ATPase, C-terminal domain"/>
    <property type="match status" value="1"/>
</dbReference>
<dbReference type="InterPro" id="IPR003594">
    <property type="entry name" value="HATPase_dom"/>
</dbReference>
<dbReference type="PANTHER" id="PTHR43065">
    <property type="entry name" value="SENSOR HISTIDINE KINASE"/>
    <property type="match status" value="1"/>
</dbReference>
<dbReference type="PANTHER" id="PTHR43065:SF42">
    <property type="entry name" value="TWO-COMPONENT SENSOR PPRA"/>
    <property type="match status" value="1"/>
</dbReference>
<evidence type="ECO:0000256" key="4">
    <source>
        <dbReference type="PROSITE-ProRule" id="PRU00169"/>
    </source>
</evidence>
<evidence type="ECO:0000259" key="6">
    <source>
        <dbReference type="PROSITE" id="PS50109"/>
    </source>
</evidence>
<dbReference type="InterPro" id="IPR036097">
    <property type="entry name" value="HisK_dim/P_sf"/>
</dbReference>
<feature type="modified residue" description="4-aspartylphosphate" evidence="4">
    <location>
        <position position="548"/>
    </location>
</feature>
<evidence type="ECO:0000256" key="5">
    <source>
        <dbReference type="SAM" id="Phobius"/>
    </source>
</evidence>
<keyword evidence="9" id="KW-1185">Reference proteome</keyword>
<sequence length="614" mass="66760">MALVFRPNRIMALSVLALLVLGGATILAARSYEQRLDSVRHTVDVQRKLMVVLSDLQDAETGQRGYLLTGKEIYLSPYRAARDQVAIDVAELEKLVADNPEQVRAVDALRPLMRSKFEELDATVALRRQGRESEALDIIRRDQGLRTMDELRSQLAGMSARETVLLRERIAASRRLSYGLFASLAVLVGAAFAVVLLWLGQARRDARALERAHLAEVDANARLRQEAAERESAEGQVRQLQKMEAVGQLTGGIAHDFNNMLAVIIGNIELARRHSDDAVRLDRRLLAAQDASVRAATLTKRLLAFSRRQALEPRSIDINGLVAGMSDMLLRTLGETIRIETVLAGGLWRTFADPAQVESAVLNLVVNARDAMPEGGRLTIETANTYLDDDYAALHPEASAGQYVMVSVSDTGHGMSSDVAAQAFEPFFTTKGPGLGTGLGLSQIYGFAKQTGGHARIYSEPGAGTSVKLYLPRDYAVGRVEPVETLAAEPAPGSPDRLIVVVEDEDSLRRVSVESLRSLGYTVRHAPDGETALRLIEELGSVDLLFTDIVMPGMTGRQLADAAALLRPDLKVLYTTGYTRNAVVHNGVVDPGVALLPKPFTVEQLAAKVAQALH</sequence>
<dbReference type="InterPro" id="IPR004358">
    <property type="entry name" value="Sig_transdc_His_kin-like_C"/>
</dbReference>
<dbReference type="SMART" id="SM00388">
    <property type="entry name" value="HisKA"/>
    <property type="match status" value="1"/>
</dbReference>
<dbReference type="PROSITE" id="PS50110">
    <property type="entry name" value="RESPONSE_REGULATORY"/>
    <property type="match status" value="1"/>
</dbReference>
<protein>
    <recommendedName>
        <fullName evidence="2">histidine kinase</fullName>
        <ecNumber evidence="2">2.7.13.3</ecNumber>
    </recommendedName>
</protein>
<evidence type="ECO:0000256" key="1">
    <source>
        <dbReference type="ARBA" id="ARBA00000085"/>
    </source>
</evidence>
<dbReference type="Proteomes" id="UP000244913">
    <property type="component" value="Unassembled WGS sequence"/>
</dbReference>
<keyword evidence="5" id="KW-1133">Transmembrane helix</keyword>
<feature type="transmembrane region" description="Helical" evidence="5">
    <location>
        <begin position="176"/>
        <end position="199"/>
    </location>
</feature>
<dbReference type="Pfam" id="PF00072">
    <property type="entry name" value="Response_reg"/>
    <property type="match status" value="1"/>
</dbReference>
<name>A0A2T9JV17_9CAUL</name>
<comment type="catalytic activity">
    <reaction evidence="1">
        <text>ATP + protein L-histidine = ADP + protein N-phospho-L-histidine.</text>
        <dbReference type="EC" id="2.7.13.3"/>
    </reaction>
</comment>
<keyword evidence="5" id="KW-0812">Transmembrane</keyword>
<dbReference type="SUPFAM" id="SSF52172">
    <property type="entry name" value="CheY-like"/>
    <property type="match status" value="1"/>
</dbReference>
<keyword evidence="8" id="KW-0808">Transferase</keyword>
<dbReference type="RefSeq" id="WP_116564878.1">
    <property type="nucleotide sequence ID" value="NZ_QDKP01000012.1"/>
</dbReference>
<dbReference type="CDD" id="cd19410">
    <property type="entry name" value="HK9-like_sensor"/>
    <property type="match status" value="1"/>
</dbReference>
<proteinExistence type="predicted"/>
<dbReference type="AlphaFoldDB" id="A0A2T9JV17"/>
<dbReference type="GO" id="GO:0000155">
    <property type="term" value="F:phosphorelay sensor kinase activity"/>
    <property type="evidence" value="ECO:0007669"/>
    <property type="project" value="InterPro"/>
</dbReference>
<dbReference type="Pfam" id="PF00512">
    <property type="entry name" value="HisKA"/>
    <property type="match status" value="1"/>
</dbReference>
<keyword evidence="8" id="KW-0418">Kinase</keyword>
<keyword evidence="3 4" id="KW-0597">Phosphoprotein</keyword>
<evidence type="ECO:0000256" key="3">
    <source>
        <dbReference type="ARBA" id="ARBA00022553"/>
    </source>
</evidence>
<dbReference type="EC" id="2.7.13.3" evidence="2"/>
<dbReference type="PROSITE" id="PS50109">
    <property type="entry name" value="HIS_KIN"/>
    <property type="match status" value="1"/>
</dbReference>
<feature type="domain" description="Histidine kinase" evidence="6">
    <location>
        <begin position="252"/>
        <end position="475"/>
    </location>
</feature>
<dbReference type="InterPro" id="IPR001789">
    <property type="entry name" value="Sig_transdc_resp-reg_receiver"/>
</dbReference>
<dbReference type="SUPFAM" id="SSF47384">
    <property type="entry name" value="Homodimeric domain of signal transducing histidine kinase"/>
    <property type="match status" value="1"/>
</dbReference>
<dbReference type="InterPro" id="IPR005467">
    <property type="entry name" value="His_kinase_dom"/>
</dbReference>
<dbReference type="InterPro" id="IPR007891">
    <property type="entry name" value="CHASE3"/>
</dbReference>
<dbReference type="SMART" id="SM00387">
    <property type="entry name" value="HATPase_c"/>
    <property type="match status" value="1"/>
</dbReference>
<reference evidence="8 9" key="1">
    <citation type="submission" date="2018-04" db="EMBL/GenBank/DDBJ databases">
        <title>The genome sequence of Caulobacter sp. 736.</title>
        <authorList>
            <person name="Gao J."/>
            <person name="Sun J."/>
        </authorList>
    </citation>
    <scope>NUCLEOTIDE SEQUENCE [LARGE SCALE GENOMIC DNA]</scope>
    <source>
        <strain evidence="8 9">736</strain>
    </source>
</reference>
<dbReference type="Pfam" id="PF02518">
    <property type="entry name" value="HATPase_c"/>
    <property type="match status" value="1"/>
</dbReference>
<evidence type="ECO:0000313" key="8">
    <source>
        <dbReference type="EMBL" id="PVM87557.1"/>
    </source>
</evidence>
<dbReference type="InterPro" id="IPR011006">
    <property type="entry name" value="CheY-like_superfamily"/>
</dbReference>
<organism evidence="8 9">
    <name type="scientific">Caulobacter radicis</name>
    <dbReference type="NCBI Taxonomy" id="2172650"/>
    <lineage>
        <taxon>Bacteria</taxon>
        <taxon>Pseudomonadati</taxon>
        <taxon>Pseudomonadota</taxon>
        <taxon>Alphaproteobacteria</taxon>
        <taxon>Caulobacterales</taxon>
        <taxon>Caulobacteraceae</taxon>
        <taxon>Caulobacter</taxon>
    </lineage>
</organism>
<gene>
    <name evidence="8" type="ORF">DDF65_04060</name>
</gene>
<accession>A0A2T9JV17</accession>
<dbReference type="Gene3D" id="1.10.287.130">
    <property type="match status" value="1"/>
</dbReference>
<comment type="caution">
    <text evidence="8">The sequence shown here is derived from an EMBL/GenBank/DDBJ whole genome shotgun (WGS) entry which is preliminary data.</text>
</comment>
<evidence type="ECO:0000256" key="2">
    <source>
        <dbReference type="ARBA" id="ARBA00012438"/>
    </source>
</evidence>
<dbReference type="InterPro" id="IPR003661">
    <property type="entry name" value="HisK_dim/P_dom"/>
</dbReference>
<feature type="domain" description="Response regulatory" evidence="7">
    <location>
        <begin position="498"/>
        <end position="613"/>
    </location>
</feature>
<dbReference type="SMART" id="SM00448">
    <property type="entry name" value="REC"/>
    <property type="match status" value="1"/>
</dbReference>
<dbReference type="SUPFAM" id="SSF55874">
    <property type="entry name" value="ATPase domain of HSP90 chaperone/DNA topoisomerase II/histidine kinase"/>
    <property type="match status" value="1"/>
</dbReference>
<dbReference type="InterPro" id="IPR036890">
    <property type="entry name" value="HATPase_C_sf"/>
</dbReference>
<dbReference type="Gene3D" id="3.40.50.2300">
    <property type="match status" value="1"/>
</dbReference>
<evidence type="ECO:0000259" key="7">
    <source>
        <dbReference type="PROSITE" id="PS50110"/>
    </source>
</evidence>
<dbReference type="CDD" id="cd00082">
    <property type="entry name" value="HisKA"/>
    <property type="match status" value="1"/>
</dbReference>
<keyword evidence="5" id="KW-0472">Membrane</keyword>